<evidence type="ECO:0000313" key="12">
    <source>
        <dbReference type="EMBL" id="MBE4908419.1"/>
    </source>
</evidence>
<dbReference type="PRINTS" id="PR00344">
    <property type="entry name" value="BCTRLSENSOR"/>
</dbReference>
<dbReference type="Gene3D" id="1.10.287.130">
    <property type="match status" value="1"/>
</dbReference>
<dbReference type="SMART" id="SM00387">
    <property type="entry name" value="HATPase_c"/>
    <property type="match status" value="1"/>
</dbReference>
<dbReference type="EMBL" id="JADCLJ010000020">
    <property type="protein sequence ID" value="MBE4908419.1"/>
    <property type="molecule type" value="Genomic_DNA"/>
</dbReference>
<evidence type="ECO:0000256" key="8">
    <source>
        <dbReference type="ARBA" id="ARBA00023012"/>
    </source>
</evidence>
<evidence type="ECO:0000259" key="11">
    <source>
        <dbReference type="PROSITE" id="PS50112"/>
    </source>
</evidence>
<dbReference type="PROSITE" id="PS50112">
    <property type="entry name" value="PAS"/>
    <property type="match status" value="1"/>
</dbReference>
<dbReference type="RefSeq" id="WP_193536108.1">
    <property type="nucleotide sequence ID" value="NZ_JADCLJ010000020.1"/>
</dbReference>
<dbReference type="CDD" id="cd00082">
    <property type="entry name" value="HisKA"/>
    <property type="match status" value="1"/>
</dbReference>
<protein>
    <recommendedName>
        <fullName evidence="2">histidine kinase</fullName>
        <ecNumber evidence="2">2.7.13.3</ecNumber>
    </recommendedName>
</protein>
<keyword evidence="9" id="KW-1133">Transmembrane helix</keyword>
<keyword evidence="4" id="KW-0808">Transferase</keyword>
<evidence type="ECO:0000259" key="10">
    <source>
        <dbReference type="PROSITE" id="PS50109"/>
    </source>
</evidence>
<evidence type="ECO:0000256" key="2">
    <source>
        <dbReference type="ARBA" id="ARBA00012438"/>
    </source>
</evidence>
<dbReference type="Gene3D" id="3.30.565.10">
    <property type="entry name" value="Histidine kinase-like ATPase, C-terminal domain"/>
    <property type="match status" value="1"/>
</dbReference>
<dbReference type="EC" id="2.7.13.3" evidence="2"/>
<keyword evidence="3" id="KW-0597">Phosphoprotein</keyword>
<dbReference type="InterPro" id="IPR035965">
    <property type="entry name" value="PAS-like_dom_sf"/>
</dbReference>
<dbReference type="SUPFAM" id="SSF55874">
    <property type="entry name" value="ATPase domain of HSP90 chaperone/DNA topoisomerase II/histidine kinase"/>
    <property type="match status" value="1"/>
</dbReference>
<dbReference type="Pfam" id="PF02518">
    <property type="entry name" value="HATPase_c"/>
    <property type="match status" value="1"/>
</dbReference>
<dbReference type="SMART" id="SM00388">
    <property type="entry name" value="HisKA"/>
    <property type="match status" value="1"/>
</dbReference>
<keyword evidence="5" id="KW-0547">Nucleotide-binding</keyword>
<dbReference type="SUPFAM" id="SSF55785">
    <property type="entry name" value="PYP-like sensor domain (PAS domain)"/>
    <property type="match status" value="1"/>
</dbReference>
<comment type="catalytic activity">
    <reaction evidence="1">
        <text>ATP + protein L-histidine = ADP + protein N-phospho-L-histidine.</text>
        <dbReference type="EC" id="2.7.13.3"/>
    </reaction>
</comment>
<comment type="caution">
    <text evidence="12">The sequence shown here is derived from an EMBL/GenBank/DDBJ whole genome shotgun (WGS) entry which is preliminary data.</text>
</comment>
<dbReference type="PANTHER" id="PTHR43065">
    <property type="entry name" value="SENSOR HISTIDINE KINASE"/>
    <property type="match status" value="1"/>
</dbReference>
<evidence type="ECO:0000256" key="6">
    <source>
        <dbReference type="ARBA" id="ARBA00022777"/>
    </source>
</evidence>
<dbReference type="Proteomes" id="UP001516662">
    <property type="component" value="Unassembled WGS sequence"/>
</dbReference>
<keyword evidence="8" id="KW-0902">Two-component regulatory system</keyword>
<feature type="transmembrane region" description="Helical" evidence="9">
    <location>
        <begin position="15"/>
        <end position="33"/>
    </location>
</feature>
<dbReference type="CDD" id="cd00130">
    <property type="entry name" value="PAS"/>
    <property type="match status" value="1"/>
</dbReference>
<feature type="domain" description="PAS" evidence="11">
    <location>
        <begin position="78"/>
        <end position="147"/>
    </location>
</feature>
<keyword evidence="13" id="KW-1185">Reference proteome</keyword>
<proteinExistence type="predicted"/>
<evidence type="ECO:0000256" key="1">
    <source>
        <dbReference type="ARBA" id="ARBA00000085"/>
    </source>
</evidence>
<dbReference type="PANTHER" id="PTHR43065:SF34">
    <property type="entry name" value="SPORULATION KINASE A"/>
    <property type="match status" value="1"/>
</dbReference>
<keyword evidence="7" id="KW-0067">ATP-binding</keyword>
<reference evidence="12 13" key="1">
    <citation type="submission" date="2020-10" db="EMBL/GenBank/DDBJ databases">
        <title>Bacillus sp. HD4P25, an endophyte from a halophyte.</title>
        <authorList>
            <person name="Sun J.-Q."/>
        </authorList>
    </citation>
    <scope>NUCLEOTIDE SEQUENCE [LARGE SCALE GENOMIC DNA]</scope>
    <source>
        <strain evidence="12 13">YIM 93174</strain>
    </source>
</reference>
<evidence type="ECO:0000256" key="5">
    <source>
        <dbReference type="ARBA" id="ARBA00022741"/>
    </source>
</evidence>
<evidence type="ECO:0000256" key="4">
    <source>
        <dbReference type="ARBA" id="ARBA00022679"/>
    </source>
</evidence>
<dbReference type="InterPro" id="IPR003594">
    <property type="entry name" value="HATPase_dom"/>
</dbReference>
<feature type="transmembrane region" description="Helical" evidence="9">
    <location>
        <begin position="45"/>
        <end position="66"/>
    </location>
</feature>
<dbReference type="InterPro" id="IPR000014">
    <property type="entry name" value="PAS"/>
</dbReference>
<organism evidence="12 13">
    <name type="scientific">Litchfieldia luteola</name>
    <dbReference type="NCBI Taxonomy" id="682179"/>
    <lineage>
        <taxon>Bacteria</taxon>
        <taxon>Bacillati</taxon>
        <taxon>Bacillota</taxon>
        <taxon>Bacilli</taxon>
        <taxon>Bacillales</taxon>
        <taxon>Bacillaceae</taxon>
        <taxon>Litchfieldia</taxon>
    </lineage>
</organism>
<dbReference type="InterPro" id="IPR003661">
    <property type="entry name" value="HisK_dim/P_dom"/>
</dbReference>
<accession>A0ABR9QIU4</accession>
<dbReference type="SUPFAM" id="SSF47384">
    <property type="entry name" value="Homodimeric domain of signal transducing histidine kinase"/>
    <property type="match status" value="1"/>
</dbReference>
<evidence type="ECO:0000256" key="9">
    <source>
        <dbReference type="SAM" id="Phobius"/>
    </source>
</evidence>
<dbReference type="Gene3D" id="3.30.450.20">
    <property type="entry name" value="PAS domain"/>
    <property type="match status" value="1"/>
</dbReference>
<dbReference type="InterPro" id="IPR036890">
    <property type="entry name" value="HATPase_C_sf"/>
</dbReference>
<evidence type="ECO:0000256" key="7">
    <source>
        <dbReference type="ARBA" id="ARBA00022840"/>
    </source>
</evidence>
<dbReference type="NCBIfam" id="TIGR00229">
    <property type="entry name" value="sensory_box"/>
    <property type="match status" value="1"/>
</dbReference>
<dbReference type="SMART" id="SM00091">
    <property type="entry name" value="PAS"/>
    <property type="match status" value="1"/>
</dbReference>
<evidence type="ECO:0000313" key="13">
    <source>
        <dbReference type="Proteomes" id="UP001516662"/>
    </source>
</evidence>
<dbReference type="InterPro" id="IPR013767">
    <property type="entry name" value="PAS_fold"/>
</dbReference>
<name>A0ABR9QIU4_9BACI</name>
<dbReference type="InterPro" id="IPR005467">
    <property type="entry name" value="His_kinase_dom"/>
</dbReference>
<gene>
    <name evidence="12" type="ORF">IMZ08_10160</name>
</gene>
<dbReference type="InterPro" id="IPR036097">
    <property type="entry name" value="HisK_dim/P_sf"/>
</dbReference>
<dbReference type="InterPro" id="IPR004358">
    <property type="entry name" value="Sig_transdc_His_kin-like_C"/>
</dbReference>
<keyword evidence="9" id="KW-0472">Membrane</keyword>
<evidence type="ECO:0000256" key="3">
    <source>
        <dbReference type="ARBA" id="ARBA00022553"/>
    </source>
</evidence>
<dbReference type="CDD" id="cd00075">
    <property type="entry name" value="HATPase"/>
    <property type="match status" value="1"/>
</dbReference>
<dbReference type="Pfam" id="PF00989">
    <property type="entry name" value="PAS"/>
    <property type="match status" value="1"/>
</dbReference>
<keyword evidence="9" id="KW-0812">Transmembrane</keyword>
<sequence length="419" mass="48404">MFRQKVTDKMKKNSYNLFLLFIHLTFMILNFYLILKEGTLSNLNYIFLLSYLLILFTSVYLLFSYYRSKREIKRRIESEERYKQLIDNHPDGIVIHEKGVILYVNPIALSYTGHDEHEVIGRSLLDFTHISHHEKIKLRQQKIYASPEEIALDLSEYELVSKDGSSTFVESKAIVCQFNNKRCVQLVLRNINERKKQEELLKASEKLAVVGQIAAGIAHEIRNPLTSIKGFIQMMGEDSKGEHYYDVLMSEIDRINQVTNDFLILAKPQAQNFKVHPVNHIIREVILLMQPEAMLHDVEFTYLPYDEELQLLCDRNELKQVFINIIKNSIEAMPSGGFITIHTFPIDNKVQIELTDSGIGIPKERIVNIGQPFYTLKEKGTGLGLMTTIKIIEKHNGTFQLQSEEGKGTTVTIDFPLIH</sequence>
<dbReference type="Pfam" id="PF00512">
    <property type="entry name" value="HisKA"/>
    <property type="match status" value="1"/>
</dbReference>
<feature type="domain" description="Histidine kinase" evidence="10">
    <location>
        <begin position="216"/>
        <end position="419"/>
    </location>
</feature>
<dbReference type="PROSITE" id="PS50109">
    <property type="entry name" value="HIS_KIN"/>
    <property type="match status" value="1"/>
</dbReference>
<keyword evidence="6" id="KW-0418">Kinase</keyword>